<evidence type="ECO:0000313" key="3">
    <source>
        <dbReference type="Proteomes" id="UP000092666"/>
    </source>
</evidence>
<accession>A0A1B9GJM2</accession>
<evidence type="ECO:0000256" key="1">
    <source>
        <dbReference type="SAM" id="MobiDB-lite"/>
    </source>
</evidence>
<reference evidence="3" key="2">
    <citation type="submission" date="2013-12" db="EMBL/GenBank/DDBJ databases">
        <title>Evolution of pathogenesis and genome organization in the Tremellales.</title>
        <authorList>
            <person name="Cuomo C."/>
            <person name="Litvintseva A."/>
            <person name="Heitman J."/>
            <person name="Chen Y."/>
            <person name="Sun S."/>
            <person name="Springer D."/>
            <person name="Dromer F."/>
            <person name="Young S."/>
            <person name="Zeng Q."/>
            <person name="Chapman S."/>
            <person name="Gujja S."/>
            <person name="Saif S."/>
            <person name="Birren B."/>
        </authorList>
    </citation>
    <scope>NUCLEOTIDE SEQUENCE [LARGE SCALE GENOMIC DNA]</scope>
    <source>
        <strain evidence="3">BCC8398</strain>
    </source>
</reference>
<organism evidence="2 3">
    <name type="scientific">Kwoniella heveanensis BCC8398</name>
    <dbReference type="NCBI Taxonomy" id="1296120"/>
    <lineage>
        <taxon>Eukaryota</taxon>
        <taxon>Fungi</taxon>
        <taxon>Dikarya</taxon>
        <taxon>Basidiomycota</taxon>
        <taxon>Agaricomycotina</taxon>
        <taxon>Tremellomycetes</taxon>
        <taxon>Tremellales</taxon>
        <taxon>Cryptococcaceae</taxon>
        <taxon>Kwoniella</taxon>
    </lineage>
</organism>
<sequence>MDRSGRQGTAHRRHTAQSGYGEILVPRTFSLNVDNTEGFAGSTDSPQLELEFSASTLRPLALPQWPAGGAQPGQPLLDYREQFLADSEPPQDPNELATAIDHLSPHDLAFMRENGLLRDPTQIANQPMTDFGTLSHLATTEREPDLSSPATNPWTASHHGRSQRSSSFPQARTLDASLAPTPTPTGAVASTVDAPEFAFSPVQSALGEDEYRSIDAFVLEEFLASNSQTEGPGGNIPS</sequence>
<name>A0A1B9GJM2_9TREE</name>
<protein>
    <submittedName>
        <fullName evidence="2">Uncharacterized protein</fullName>
    </submittedName>
</protein>
<dbReference type="EMBL" id="KV700137">
    <property type="protein sequence ID" value="OCF31166.1"/>
    <property type="molecule type" value="Genomic_DNA"/>
</dbReference>
<feature type="region of interest" description="Disordered" evidence="1">
    <location>
        <begin position="140"/>
        <end position="194"/>
    </location>
</feature>
<gene>
    <name evidence="2" type="ORF">I316_07133</name>
</gene>
<proteinExistence type="predicted"/>
<dbReference type="AlphaFoldDB" id="A0A1B9GJM2"/>
<dbReference type="Proteomes" id="UP000092666">
    <property type="component" value="Unassembled WGS sequence"/>
</dbReference>
<keyword evidence="3" id="KW-1185">Reference proteome</keyword>
<feature type="region of interest" description="Disordered" evidence="1">
    <location>
        <begin position="1"/>
        <end position="21"/>
    </location>
</feature>
<evidence type="ECO:0000313" key="2">
    <source>
        <dbReference type="EMBL" id="OCF31166.1"/>
    </source>
</evidence>
<reference evidence="2 3" key="1">
    <citation type="submission" date="2013-07" db="EMBL/GenBank/DDBJ databases">
        <title>The Genome Sequence of Cryptococcus heveanensis BCC8398.</title>
        <authorList>
            <consortium name="The Broad Institute Genome Sequencing Platform"/>
            <person name="Cuomo C."/>
            <person name="Litvintseva A."/>
            <person name="Chen Y."/>
            <person name="Heitman J."/>
            <person name="Sun S."/>
            <person name="Springer D."/>
            <person name="Dromer F."/>
            <person name="Young S.K."/>
            <person name="Zeng Q."/>
            <person name="Gargeya S."/>
            <person name="Fitzgerald M."/>
            <person name="Abouelleil A."/>
            <person name="Alvarado L."/>
            <person name="Berlin A.M."/>
            <person name="Chapman S.B."/>
            <person name="Dewar J."/>
            <person name="Goldberg J."/>
            <person name="Griggs A."/>
            <person name="Gujja S."/>
            <person name="Hansen M."/>
            <person name="Howarth C."/>
            <person name="Imamovic A."/>
            <person name="Larimer J."/>
            <person name="McCowan C."/>
            <person name="Murphy C."/>
            <person name="Pearson M."/>
            <person name="Priest M."/>
            <person name="Roberts A."/>
            <person name="Saif S."/>
            <person name="Shea T."/>
            <person name="Sykes S."/>
            <person name="Wortman J."/>
            <person name="Nusbaum C."/>
            <person name="Birren B."/>
        </authorList>
    </citation>
    <scope>NUCLEOTIDE SEQUENCE [LARGE SCALE GENOMIC DNA]</scope>
    <source>
        <strain evidence="2 3">BCC8398</strain>
    </source>
</reference>